<evidence type="ECO:0000256" key="4">
    <source>
        <dbReference type="ARBA" id="ARBA00023242"/>
    </source>
</evidence>
<evidence type="ECO:0000313" key="6">
    <source>
        <dbReference type="Proteomes" id="UP000626092"/>
    </source>
</evidence>
<dbReference type="GO" id="GO:0005829">
    <property type="term" value="C:cytosol"/>
    <property type="evidence" value="ECO:0007669"/>
    <property type="project" value="TreeGrafter"/>
</dbReference>
<dbReference type="OrthoDB" id="19714at2759"/>
<dbReference type="AlphaFoldDB" id="A0A834LPM8"/>
<sequence length="274" mass="30736">MAVGLRLFTERAGDGAGVPVLDSNAGEELIHVQPGVSVVLANRPPEQVLWLSDVDRAKGYAVDFLSVSLHAISRDPEAYPSPCIYAQIILLDLRWRVKLLKRKGWSLKFCHRCSKIQRFKYHVNVGDVTNKLCLQIRVHDIDTGDEDGDQSEGSDTEDNGTVLLSKVTEMRLVPSDSNQLDTLFEIFCKCAEMNPEPVEGEEGHNWIFSADQMQDEGTEGEEPNWHFFQDPTNTIGHSNGDHDLAHSVLEQLEINDERFEDAEEMEGDHNSGHP</sequence>
<dbReference type="Pfam" id="PF03517">
    <property type="entry name" value="Voldacs"/>
    <property type="match status" value="1"/>
</dbReference>
<reference evidence="5" key="1">
    <citation type="submission" date="2019-11" db="EMBL/GenBank/DDBJ databases">
        <authorList>
            <person name="Liu Y."/>
            <person name="Hou J."/>
            <person name="Li T.-Q."/>
            <person name="Guan C.-H."/>
            <person name="Wu X."/>
            <person name="Wu H.-Z."/>
            <person name="Ling F."/>
            <person name="Zhang R."/>
            <person name="Shi X.-G."/>
            <person name="Ren J.-P."/>
            <person name="Chen E.-F."/>
            <person name="Sun J.-M."/>
        </authorList>
    </citation>
    <scope>NUCLEOTIDE SEQUENCE</scope>
    <source>
        <strain evidence="5">Adult_tree_wgs_1</strain>
        <tissue evidence="5">Leaves</tissue>
    </source>
</reference>
<dbReference type="EMBL" id="WJXA01000003">
    <property type="protein sequence ID" value="KAF7147535.1"/>
    <property type="molecule type" value="Genomic_DNA"/>
</dbReference>
<keyword evidence="3" id="KW-0963">Cytoplasm</keyword>
<dbReference type="GO" id="GO:0045292">
    <property type="term" value="P:mRNA cis splicing, via spliceosome"/>
    <property type="evidence" value="ECO:0007669"/>
    <property type="project" value="TreeGrafter"/>
</dbReference>
<dbReference type="GO" id="GO:0034715">
    <property type="term" value="C:pICln-Sm protein complex"/>
    <property type="evidence" value="ECO:0007669"/>
    <property type="project" value="TreeGrafter"/>
</dbReference>
<dbReference type="PANTHER" id="PTHR21399:SF0">
    <property type="entry name" value="METHYLOSOME SUBUNIT PICLN"/>
    <property type="match status" value="1"/>
</dbReference>
<evidence type="ECO:0000256" key="1">
    <source>
        <dbReference type="ARBA" id="ARBA00004123"/>
    </source>
</evidence>
<proteinExistence type="predicted"/>
<name>A0A834LPM8_RHOSS</name>
<comment type="subcellular location">
    <subcellularLocation>
        <location evidence="2">Cytoplasm</location>
    </subcellularLocation>
    <subcellularLocation>
        <location evidence="1">Nucleus</location>
    </subcellularLocation>
</comment>
<gene>
    <name evidence="5" type="ORF">RHSIM_Rhsim03G0170700</name>
</gene>
<dbReference type="GO" id="GO:0005681">
    <property type="term" value="C:spliceosomal complex"/>
    <property type="evidence" value="ECO:0007669"/>
    <property type="project" value="TreeGrafter"/>
</dbReference>
<keyword evidence="4" id="KW-0539">Nucleus</keyword>
<dbReference type="InterPro" id="IPR039924">
    <property type="entry name" value="ICln/Lot5/Saf5"/>
</dbReference>
<organism evidence="5 6">
    <name type="scientific">Rhododendron simsii</name>
    <name type="common">Sims's rhododendron</name>
    <dbReference type="NCBI Taxonomy" id="118357"/>
    <lineage>
        <taxon>Eukaryota</taxon>
        <taxon>Viridiplantae</taxon>
        <taxon>Streptophyta</taxon>
        <taxon>Embryophyta</taxon>
        <taxon>Tracheophyta</taxon>
        <taxon>Spermatophyta</taxon>
        <taxon>Magnoliopsida</taxon>
        <taxon>eudicotyledons</taxon>
        <taxon>Gunneridae</taxon>
        <taxon>Pentapetalae</taxon>
        <taxon>asterids</taxon>
        <taxon>Ericales</taxon>
        <taxon>Ericaceae</taxon>
        <taxon>Ericoideae</taxon>
        <taxon>Rhodoreae</taxon>
        <taxon>Rhododendron</taxon>
    </lineage>
</organism>
<evidence type="ECO:0000313" key="5">
    <source>
        <dbReference type="EMBL" id="KAF7147535.1"/>
    </source>
</evidence>
<dbReference type="GO" id="GO:0000387">
    <property type="term" value="P:spliceosomal snRNP assembly"/>
    <property type="evidence" value="ECO:0007669"/>
    <property type="project" value="TreeGrafter"/>
</dbReference>
<comment type="caution">
    <text evidence="5">The sequence shown here is derived from an EMBL/GenBank/DDBJ whole genome shotgun (WGS) entry which is preliminary data.</text>
</comment>
<dbReference type="InterPro" id="IPR011993">
    <property type="entry name" value="PH-like_dom_sf"/>
</dbReference>
<dbReference type="PANTHER" id="PTHR21399">
    <property type="entry name" value="CHLORIDE CONDUCTANCE REGULATORY PROTEIN ICLN"/>
    <property type="match status" value="1"/>
</dbReference>
<evidence type="ECO:0000256" key="2">
    <source>
        <dbReference type="ARBA" id="ARBA00004496"/>
    </source>
</evidence>
<accession>A0A834LPM8</accession>
<evidence type="ECO:0008006" key="7">
    <source>
        <dbReference type="Google" id="ProtNLM"/>
    </source>
</evidence>
<keyword evidence="6" id="KW-1185">Reference proteome</keyword>
<dbReference type="Proteomes" id="UP000626092">
    <property type="component" value="Unassembled WGS sequence"/>
</dbReference>
<protein>
    <recommendedName>
        <fullName evidence="7">Chloride conductance regulatory protein ICln</fullName>
    </recommendedName>
</protein>
<dbReference type="Gene3D" id="2.30.29.30">
    <property type="entry name" value="Pleckstrin-homology domain (PH domain)/Phosphotyrosine-binding domain (PTB)"/>
    <property type="match status" value="1"/>
</dbReference>
<evidence type="ECO:0000256" key="3">
    <source>
        <dbReference type="ARBA" id="ARBA00022490"/>
    </source>
</evidence>